<dbReference type="Proteomes" id="UP000001072">
    <property type="component" value="Unassembled WGS sequence"/>
</dbReference>
<evidence type="ECO:0008006" key="5">
    <source>
        <dbReference type="Google" id="ProtNLM"/>
    </source>
</evidence>
<dbReference type="AlphaFoldDB" id="F4RWH7"/>
<feature type="chain" id="PRO_5003321100" description="Secreted protein" evidence="2">
    <location>
        <begin position="28"/>
        <end position="618"/>
    </location>
</feature>
<dbReference type="VEuPathDB" id="FungiDB:MELLADRAFT_109445"/>
<dbReference type="GeneID" id="18923766"/>
<dbReference type="KEGG" id="mlr:MELLADRAFT_109445"/>
<feature type="compositionally biased region" description="Low complexity" evidence="1">
    <location>
        <begin position="327"/>
        <end position="338"/>
    </location>
</feature>
<accession>F4RWH7</accession>
<feature type="region of interest" description="Disordered" evidence="1">
    <location>
        <begin position="283"/>
        <end position="338"/>
    </location>
</feature>
<gene>
    <name evidence="3" type="ORF">MELLADRAFT_109445</name>
</gene>
<dbReference type="EMBL" id="GL883125">
    <property type="protein sequence ID" value="EGG03286.1"/>
    <property type="molecule type" value="Genomic_DNA"/>
</dbReference>
<dbReference type="RefSeq" id="XP_007413421.1">
    <property type="nucleotide sequence ID" value="XM_007413359.1"/>
</dbReference>
<evidence type="ECO:0000313" key="3">
    <source>
        <dbReference type="EMBL" id="EGG03286.1"/>
    </source>
</evidence>
<keyword evidence="2" id="KW-0732">Signal</keyword>
<dbReference type="InParanoid" id="F4RWH7"/>
<dbReference type="OrthoDB" id="10498161at2759"/>
<feature type="compositionally biased region" description="Basic and acidic residues" evidence="1">
    <location>
        <begin position="289"/>
        <end position="310"/>
    </location>
</feature>
<keyword evidence="4" id="KW-1185">Reference proteome</keyword>
<feature type="region of interest" description="Disordered" evidence="1">
    <location>
        <begin position="234"/>
        <end position="264"/>
    </location>
</feature>
<organism evidence="4">
    <name type="scientific">Melampsora larici-populina (strain 98AG31 / pathotype 3-4-7)</name>
    <name type="common">Poplar leaf rust fungus</name>
    <dbReference type="NCBI Taxonomy" id="747676"/>
    <lineage>
        <taxon>Eukaryota</taxon>
        <taxon>Fungi</taxon>
        <taxon>Dikarya</taxon>
        <taxon>Basidiomycota</taxon>
        <taxon>Pucciniomycotina</taxon>
        <taxon>Pucciniomycetes</taxon>
        <taxon>Pucciniales</taxon>
        <taxon>Melampsoraceae</taxon>
        <taxon>Melampsora</taxon>
    </lineage>
</organism>
<feature type="signal peptide" evidence="2">
    <location>
        <begin position="1"/>
        <end position="27"/>
    </location>
</feature>
<protein>
    <recommendedName>
        <fullName evidence="5">Secreted protein</fullName>
    </recommendedName>
</protein>
<evidence type="ECO:0000256" key="2">
    <source>
        <dbReference type="SAM" id="SignalP"/>
    </source>
</evidence>
<evidence type="ECO:0000256" key="1">
    <source>
        <dbReference type="SAM" id="MobiDB-lite"/>
    </source>
</evidence>
<name>F4RWH7_MELLP</name>
<dbReference type="HOGENOM" id="CLU_442168_0_0_1"/>
<sequence length="618" mass="70211">MQVRSSISALWNQATFFLLLLIGPCLALDKLWDSLTTFEELPELDKSFDNLEGHQTINNLNFQVFDFPIDLSTQGEDHGSSNPWQCLLDEWLVPGSVTPNGPLGIPEQSTKGIDIATHSPQAIPMTYPGTTNVQYPHVAHLESPPNSDKNVPNHVPNQSGSFSSTITTEPQGNHAIRTICDGPSEAPSVPVPLEDDLSLLIPPGHISESSSISPSKAIGSKEILGSPILVQPVLENSTKSNQKKTHGEMRISASKPKSRKRKKMNVIMSEEHDIEPNKTNKRIKIGKQSQEKSSKMLEEGSKINRSHSDSSKSSVVTSGKIETVPLPSTNTNPNPKVTTTINPRLMDLYEFESHLFVQNKRFSSILKSIGFKVTSRNTFPFCLSYGKQLVLQNHHIIGDMSQFWNQIESKMLPILKTFFQDRRCAWVSLASWRAQHCIFPLFIHKVTDLEDFFRRLNFWWPFDTKEDTLRSSVSYFKNWITEELSEFIKAITESIKGKDPNHLYGTRNTLLTEEQSHVIFELEFSSSPDAWRGLSWKLLRGWIDQLGPEMRALFEGSVSLNNLKKLYVRKAAVNFSLYDTARNHKKLWDSFTQEYNFPKTTVDVRRTWNNNDWSHIEI</sequence>
<reference evidence="4" key="1">
    <citation type="journal article" date="2011" name="Proc. Natl. Acad. Sci. U.S.A.">
        <title>Obligate biotrophy features unraveled by the genomic analysis of rust fungi.</title>
        <authorList>
            <person name="Duplessis S."/>
            <person name="Cuomo C.A."/>
            <person name="Lin Y.-C."/>
            <person name="Aerts A."/>
            <person name="Tisserant E."/>
            <person name="Veneault-Fourrey C."/>
            <person name="Joly D.L."/>
            <person name="Hacquard S."/>
            <person name="Amselem J."/>
            <person name="Cantarel B.L."/>
            <person name="Chiu R."/>
            <person name="Coutinho P.M."/>
            <person name="Feau N."/>
            <person name="Field M."/>
            <person name="Frey P."/>
            <person name="Gelhaye E."/>
            <person name="Goldberg J."/>
            <person name="Grabherr M.G."/>
            <person name="Kodira C.D."/>
            <person name="Kohler A."/>
            <person name="Kuees U."/>
            <person name="Lindquist E.A."/>
            <person name="Lucas S.M."/>
            <person name="Mago R."/>
            <person name="Mauceli E."/>
            <person name="Morin E."/>
            <person name="Murat C."/>
            <person name="Pangilinan J.L."/>
            <person name="Park R."/>
            <person name="Pearson M."/>
            <person name="Quesneville H."/>
            <person name="Rouhier N."/>
            <person name="Sakthikumar S."/>
            <person name="Salamov A.A."/>
            <person name="Schmutz J."/>
            <person name="Selles B."/>
            <person name="Shapiro H."/>
            <person name="Tanguay P."/>
            <person name="Tuskan G.A."/>
            <person name="Henrissat B."/>
            <person name="Van de Peer Y."/>
            <person name="Rouze P."/>
            <person name="Ellis J.G."/>
            <person name="Dodds P.N."/>
            <person name="Schein J.E."/>
            <person name="Zhong S."/>
            <person name="Hamelin R.C."/>
            <person name="Grigoriev I.V."/>
            <person name="Szabo L.J."/>
            <person name="Martin F."/>
        </authorList>
    </citation>
    <scope>NUCLEOTIDE SEQUENCE [LARGE SCALE GENOMIC DNA]</scope>
    <source>
        <strain evidence="4">98AG31 / pathotype 3-4-7</strain>
    </source>
</reference>
<feature type="compositionally biased region" description="Low complexity" evidence="1">
    <location>
        <begin position="311"/>
        <end position="320"/>
    </location>
</feature>
<proteinExistence type="predicted"/>
<evidence type="ECO:0000313" key="4">
    <source>
        <dbReference type="Proteomes" id="UP000001072"/>
    </source>
</evidence>